<proteinExistence type="predicted"/>
<evidence type="ECO:0000256" key="1">
    <source>
        <dbReference type="SAM" id="MobiDB-lite"/>
    </source>
</evidence>
<dbReference type="Proteomes" id="UP000240760">
    <property type="component" value="Unassembled WGS sequence"/>
</dbReference>
<feature type="compositionally biased region" description="Basic and acidic residues" evidence="1">
    <location>
        <begin position="86"/>
        <end position="98"/>
    </location>
</feature>
<sequence>MYKRNPRIAGAGPRYSLHRQYMYQNRYRQALPPPGRKAPSVAAAHRPSETRPRLSSDWSVWPGPEARPKPAGTDGVTHWRRSIRQPGRDTAHTADKRAPGFLRAACRAPRTSSALLSQPESLQTARESRRYKRQHSHSLASPPIFDPTGTDPPP</sequence>
<keyword evidence="3" id="KW-1185">Reference proteome</keyword>
<gene>
    <name evidence="2" type="ORF">M440DRAFT_332287</name>
</gene>
<feature type="region of interest" description="Disordered" evidence="1">
    <location>
        <begin position="29"/>
        <end position="154"/>
    </location>
</feature>
<evidence type="ECO:0000313" key="2">
    <source>
        <dbReference type="EMBL" id="PTB75918.1"/>
    </source>
</evidence>
<reference evidence="2 3" key="1">
    <citation type="submission" date="2016-07" db="EMBL/GenBank/DDBJ databases">
        <title>Multiple horizontal gene transfer events from other fungi enriched the ability of initially mycotrophic Trichoderma (Ascomycota) to feed on dead plant biomass.</title>
        <authorList>
            <consortium name="DOE Joint Genome Institute"/>
            <person name="Aerts A."/>
            <person name="Atanasova L."/>
            <person name="Chenthamara K."/>
            <person name="Zhang J."/>
            <person name="Grujic M."/>
            <person name="Henrissat B."/>
            <person name="Kuo A."/>
            <person name="Salamov A."/>
            <person name="Lipzen A."/>
            <person name="Labutti K."/>
            <person name="Barry K."/>
            <person name="Miao Y."/>
            <person name="Rahimi M.J."/>
            <person name="Shen Q."/>
            <person name="Grigoriev I.V."/>
            <person name="Kubicek C.P."/>
            <person name="Druzhinina I.S."/>
        </authorList>
    </citation>
    <scope>NUCLEOTIDE SEQUENCE [LARGE SCALE GENOMIC DNA]</scope>
    <source>
        <strain evidence="2 3">ATCC 18648</strain>
    </source>
</reference>
<dbReference type="EMBL" id="KZ679133">
    <property type="protein sequence ID" value="PTB75918.1"/>
    <property type="molecule type" value="Genomic_DNA"/>
</dbReference>
<evidence type="ECO:0000313" key="3">
    <source>
        <dbReference type="Proteomes" id="UP000240760"/>
    </source>
</evidence>
<organism evidence="2 3">
    <name type="scientific">Trichoderma longibrachiatum ATCC 18648</name>
    <dbReference type="NCBI Taxonomy" id="983965"/>
    <lineage>
        <taxon>Eukaryota</taxon>
        <taxon>Fungi</taxon>
        <taxon>Dikarya</taxon>
        <taxon>Ascomycota</taxon>
        <taxon>Pezizomycotina</taxon>
        <taxon>Sordariomycetes</taxon>
        <taxon>Hypocreomycetidae</taxon>
        <taxon>Hypocreales</taxon>
        <taxon>Hypocreaceae</taxon>
        <taxon>Trichoderma</taxon>
    </lineage>
</organism>
<accession>A0A2T4C337</accession>
<dbReference type="AlphaFoldDB" id="A0A2T4C337"/>
<feature type="compositionally biased region" description="Polar residues" evidence="1">
    <location>
        <begin position="110"/>
        <end position="125"/>
    </location>
</feature>
<name>A0A2T4C337_TRILO</name>
<protein>
    <submittedName>
        <fullName evidence="2">Uncharacterized protein</fullName>
    </submittedName>
</protein>